<feature type="region of interest" description="Disordered" evidence="1">
    <location>
        <begin position="1277"/>
        <end position="1312"/>
    </location>
</feature>
<dbReference type="PANTHER" id="PTHR38690">
    <property type="entry name" value="PROTEASE-RELATED"/>
    <property type="match status" value="1"/>
</dbReference>
<dbReference type="Proteomes" id="UP000292627">
    <property type="component" value="Unassembled WGS sequence"/>
</dbReference>
<evidence type="ECO:0000256" key="2">
    <source>
        <dbReference type="SAM" id="Phobius"/>
    </source>
</evidence>
<keyword evidence="2" id="KW-0812">Transmembrane</keyword>
<dbReference type="NCBIfam" id="TIGR02099">
    <property type="entry name" value="YhdP family protein"/>
    <property type="match status" value="1"/>
</dbReference>
<keyword evidence="2" id="KW-1133">Transmembrane helix</keyword>
<evidence type="ECO:0000256" key="1">
    <source>
        <dbReference type="SAM" id="MobiDB-lite"/>
    </source>
</evidence>
<feature type="domain" description="YhdP central" evidence="3">
    <location>
        <begin position="10"/>
        <end position="1285"/>
    </location>
</feature>
<dbReference type="OrthoDB" id="9762238at2"/>
<evidence type="ECO:0000313" key="5">
    <source>
        <dbReference type="Proteomes" id="UP000292627"/>
    </source>
</evidence>
<reference evidence="4 5" key="1">
    <citation type="submission" date="2019-02" db="EMBL/GenBank/DDBJ databases">
        <title>WGS of Pseudoxanthomonas species novum from clinical isolates.</title>
        <authorList>
            <person name="Bernier A.-M."/>
            <person name="Bernard K."/>
            <person name="Vachon A."/>
        </authorList>
    </citation>
    <scope>NUCLEOTIDE SEQUENCE [LARGE SCALE GENOMIC DNA]</scope>
    <source>
        <strain evidence="4 5">NML171200</strain>
    </source>
</reference>
<dbReference type="InterPro" id="IPR011836">
    <property type="entry name" value="YhdP"/>
</dbReference>
<gene>
    <name evidence="4" type="ORF">EA660_17250</name>
</gene>
<evidence type="ECO:0000259" key="3">
    <source>
        <dbReference type="Pfam" id="PF13116"/>
    </source>
</evidence>
<sequence length="1312" mass="138193">MPLAFHHRLRVLRRLAWYALAGGLVLVALVLGVLSQLLPLAQRHPDKVAAWLSQQAGRPISFDALHTAWTRRGPLLQFDGLHVGPKGPGEGVDIGQAEVLVSLYAGLLPGRAFTELRLRNLALEAERADDGSWSIRGFPGQKTRGDPFDALNGLGELQVVDGRLRVIAPSLGLDLQLPHVDLRLRVQGRDVHAGARLRERVGGTPIDLALLFDRERGDGRAYLEARALRLADWPALSSLAGLRLQGGQGDVRAWARLRAKRLQQAQVDLDLRQVRLGANDGRGEVAFDQVRGLARVEVQRDGWRLDVPQLTLGKVGAGQGVRGLTLAGGARSALLVDTLQAEPLLQVLALHDRVAPGLRDWLRQARPQVGLSRVSAAGTLQGPLRLQARVDGLAFAPVGHAPGLSGLGGELTGDAQGVALALDPALPFKFDWPAGFGVVHPATLHGTLAAWREGEGWKVGTPSLVMDGPDFGVTARADMWFQNDGTRPWLNVAAQVHDTPVPAARGFWVRHLMSKPALEWLDRAMQGGMVRNGTGLVGGDLDDWPFVHQQGIFDAQADIEQGRIRFQPDWPDMTELDAHVRFLGNGFSLEGKGRLGEVPVSRLQAGIADWHETLLKVDAEGGDDAARLLALLRQSPLQQRYGAAMKGLSVSGPARVRFGMTLPLRGGAQPEVNGEVLLDRAQLADSTYDLAFTDARGTATFSQGGFDAPQLDVLRAGAPAQLALRAGDAVQDASHVFEARLAAPLTAAELLARVPDLNWLNNYLQGRSPWTIDVGVGAAPQGGGDPPVTVTAQSDLTGTTLKLPAPLDKPAARALPATVAVQMPLEQGRVDVSFGRLMALRAQPRAGATGVRVDLGRATISQPVPASGLSVGGTAPVLDAAGWIAVARASGSAPADDPLVKAGAAAAPLTSPQAGAPPPPPNSQPLALRGIDLTAQKLLLIGAAFPNTRVQLSPARAALDVRLSGDALAGHVHVPDDANATIEGQLDRLYWASATPADPASAATRPATSPDGSTPIEDDLDPTALPPLSLQVGDLRFGDAKLGQTTLRTRKVPGGLHIDTLQMRAPQQRIDVTGDWTGRGRGARTHLQVQVDSGDVGTLMDGLGFTGRVRGGHGKVGLDLAWPSSPAGFTLAGLDGSARFDIHDGALLEVEPGAGRVLSLFSLTQLPKRLMLDFRDFFSKGLAFNQVKGEVDLGGGQARTDDTVINGSAAEIRITGSTDLKAQTFDQTIHVLPRSGNLLTVVGAVAGGPVGAAVGAAANAVLRKPLSEVGAKTYHVTGPWKDPDVQVTEHNEAAPASAPAATPPAPTPTPTP</sequence>
<proteinExistence type="predicted"/>
<protein>
    <submittedName>
        <fullName evidence="4">TIGR02099 family protein</fullName>
    </submittedName>
</protein>
<organism evidence="4 5">
    <name type="scientific">Pseudoxanthomonas winnipegensis</name>
    <dbReference type="NCBI Taxonomy" id="2480810"/>
    <lineage>
        <taxon>Bacteria</taxon>
        <taxon>Pseudomonadati</taxon>
        <taxon>Pseudomonadota</taxon>
        <taxon>Gammaproteobacteria</taxon>
        <taxon>Lysobacterales</taxon>
        <taxon>Lysobacteraceae</taxon>
        <taxon>Pseudoxanthomonas</taxon>
    </lineage>
</organism>
<evidence type="ECO:0000313" key="4">
    <source>
        <dbReference type="EMBL" id="TAA21701.1"/>
    </source>
</evidence>
<feature type="compositionally biased region" description="Pro residues" evidence="1">
    <location>
        <begin position="1301"/>
        <end position="1312"/>
    </location>
</feature>
<dbReference type="RefSeq" id="WP_130552701.1">
    <property type="nucleotide sequence ID" value="NZ_SHMC01000008.1"/>
</dbReference>
<feature type="transmembrane region" description="Helical" evidence="2">
    <location>
        <begin position="15"/>
        <end position="38"/>
    </location>
</feature>
<dbReference type="PANTHER" id="PTHR38690:SF1">
    <property type="entry name" value="PROTEASE"/>
    <property type="match status" value="1"/>
</dbReference>
<feature type="compositionally biased region" description="Basic and acidic residues" evidence="1">
    <location>
        <begin position="1281"/>
        <end position="1292"/>
    </location>
</feature>
<feature type="region of interest" description="Disordered" evidence="1">
    <location>
        <begin position="996"/>
        <end position="1023"/>
    </location>
</feature>
<dbReference type="InterPro" id="IPR025263">
    <property type="entry name" value="YhdP_central"/>
</dbReference>
<comment type="caution">
    <text evidence="4">The sequence shown here is derived from an EMBL/GenBank/DDBJ whole genome shotgun (WGS) entry which is preliminary data.</text>
</comment>
<dbReference type="Pfam" id="PF13116">
    <property type="entry name" value="YhdP"/>
    <property type="match status" value="1"/>
</dbReference>
<feature type="compositionally biased region" description="Low complexity" evidence="1">
    <location>
        <begin position="996"/>
        <end position="1011"/>
    </location>
</feature>
<accession>A0A4V2HCM8</accession>
<dbReference type="EMBL" id="SHMC01000008">
    <property type="protein sequence ID" value="TAA21701.1"/>
    <property type="molecule type" value="Genomic_DNA"/>
</dbReference>
<name>A0A4V2HCM8_9GAMM</name>
<keyword evidence="2" id="KW-0472">Membrane</keyword>